<reference evidence="3" key="1">
    <citation type="submission" date="2023-12" db="EMBL/GenBank/DDBJ databases">
        <title>Novel species in genus Nocardioides.</title>
        <authorList>
            <person name="Zhou H."/>
        </authorList>
    </citation>
    <scope>NUCLEOTIDE SEQUENCE [LARGE SCALE GENOMIC DNA]</scope>
    <source>
        <strain evidence="3">HM61</strain>
    </source>
</reference>
<organism evidence="2 3">
    <name type="scientific">Nocardioides bizhenqiangii</name>
    <dbReference type="NCBI Taxonomy" id="3095076"/>
    <lineage>
        <taxon>Bacteria</taxon>
        <taxon>Bacillati</taxon>
        <taxon>Actinomycetota</taxon>
        <taxon>Actinomycetes</taxon>
        <taxon>Propionibacteriales</taxon>
        <taxon>Nocardioidaceae</taxon>
        <taxon>Nocardioides</taxon>
    </lineage>
</organism>
<dbReference type="EMBL" id="CP141059">
    <property type="protein sequence ID" value="WQQ24630.1"/>
    <property type="molecule type" value="Genomic_DNA"/>
</dbReference>
<evidence type="ECO:0000313" key="2">
    <source>
        <dbReference type="EMBL" id="WQQ24630.1"/>
    </source>
</evidence>
<proteinExistence type="predicted"/>
<sequence>MRVVLGRIALLLGVLVVAAMAWYGATALFGDEGSSEDTDDEAPAQRACPAASKREARAAQRTFVEKYGRAPWFSGIGVSDTRLVEEIAANAPPVIGVEVPAIQGEGAILLVSTVADAEVPELPGCLQRVPVVYMANGPFQGD</sequence>
<dbReference type="Proteomes" id="UP001327225">
    <property type="component" value="Chromosome"/>
</dbReference>
<name>A0ABZ0ZKN1_9ACTN</name>
<evidence type="ECO:0000256" key="1">
    <source>
        <dbReference type="SAM" id="MobiDB-lite"/>
    </source>
</evidence>
<dbReference type="RefSeq" id="WP_322455136.1">
    <property type="nucleotide sequence ID" value="NZ_CP141059.1"/>
</dbReference>
<feature type="region of interest" description="Disordered" evidence="1">
    <location>
        <begin position="32"/>
        <end position="53"/>
    </location>
</feature>
<keyword evidence="3" id="KW-1185">Reference proteome</keyword>
<gene>
    <name evidence="2" type="ORF">SHK19_11680</name>
</gene>
<evidence type="ECO:0000313" key="3">
    <source>
        <dbReference type="Proteomes" id="UP001327225"/>
    </source>
</evidence>
<protein>
    <submittedName>
        <fullName evidence="2">Uncharacterized protein</fullName>
    </submittedName>
</protein>
<accession>A0ABZ0ZKN1</accession>
<feature type="compositionally biased region" description="Acidic residues" evidence="1">
    <location>
        <begin position="33"/>
        <end position="42"/>
    </location>
</feature>